<dbReference type="Pfam" id="PF01400">
    <property type="entry name" value="Astacin"/>
    <property type="match status" value="1"/>
</dbReference>
<dbReference type="SMART" id="SM00235">
    <property type="entry name" value="ZnMc"/>
    <property type="match status" value="1"/>
</dbReference>
<evidence type="ECO:0000259" key="2">
    <source>
        <dbReference type="SMART" id="SM00235"/>
    </source>
</evidence>
<gene>
    <name evidence="3" type="ORF">HBO33_13435</name>
</gene>
<dbReference type="GO" id="GO:0004222">
    <property type="term" value="F:metalloendopeptidase activity"/>
    <property type="evidence" value="ECO:0007669"/>
    <property type="project" value="InterPro"/>
</dbReference>
<organism evidence="3 4">
    <name type="scientific">Pseudomonas gessardii</name>
    <dbReference type="NCBI Taxonomy" id="78544"/>
    <lineage>
        <taxon>Bacteria</taxon>
        <taxon>Pseudomonadati</taxon>
        <taxon>Pseudomonadota</taxon>
        <taxon>Gammaproteobacteria</taxon>
        <taxon>Pseudomonadales</taxon>
        <taxon>Pseudomonadaceae</taxon>
        <taxon>Pseudomonas</taxon>
    </lineage>
</organism>
<sequence length="246" mass="27752">MALTVSTRIPAQQPLDAPTPGLNRNKRGVVSPEKMWPQHSVLKISLLDMTDEQKALIKDNINKWAPHTNLYFKFIDSPNGDIRIAADNSTNAGWSWQGTSAKKAPASEPTMSIGFATPSIYTAGKIQHEFGHALGLRHEHKHPDRQLDINKEKIYEDYKSRHKTRRQADHDIIDPFHHNDVKVSAYDQASIMHYGLSEELMNDGHAIFTNTQLSDGDKQFIRSLYPPDNSPLGKLLNTAIRILIKT</sequence>
<dbReference type="PANTHER" id="PTHR10127:SF850">
    <property type="entry name" value="METALLOENDOPEPTIDASE"/>
    <property type="match status" value="1"/>
</dbReference>
<accession>A0A7Y1MQ04</accession>
<dbReference type="InterPro" id="IPR006026">
    <property type="entry name" value="Peptidase_Metallo"/>
</dbReference>
<dbReference type="InterPro" id="IPR024079">
    <property type="entry name" value="MetalloPept_cat_dom_sf"/>
</dbReference>
<dbReference type="InterPro" id="IPR001506">
    <property type="entry name" value="Peptidase_M12A"/>
</dbReference>
<dbReference type="SUPFAM" id="SSF55486">
    <property type="entry name" value="Metalloproteases ('zincins'), catalytic domain"/>
    <property type="match status" value="1"/>
</dbReference>
<evidence type="ECO:0000313" key="3">
    <source>
        <dbReference type="EMBL" id="NNA96174.1"/>
    </source>
</evidence>
<dbReference type="Proteomes" id="UP000542111">
    <property type="component" value="Unassembled WGS sequence"/>
</dbReference>
<protein>
    <recommendedName>
        <fullName evidence="2">Peptidase metallopeptidase domain-containing protein</fullName>
    </recommendedName>
</protein>
<evidence type="ECO:0000256" key="1">
    <source>
        <dbReference type="SAM" id="MobiDB-lite"/>
    </source>
</evidence>
<dbReference type="GO" id="GO:0008270">
    <property type="term" value="F:zinc ion binding"/>
    <property type="evidence" value="ECO:0007669"/>
    <property type="project" value="InterPro"/>
</dbReference>
<dbReference type="RefSeq" id="WP_169897929.1">
    <property type="nucleotide sequence ID" value="NZ_JAAQYP010000018.1"/>
</dbReference>
<dbReference type="GO" id="GO:0006508">
    <property type="term" value="P:proteolysis"/>
    <property type="evidence" value="ECO:0007669"/>
    <property type="project" value="InterPro"/>
</dbReference>
<dbReference type="AlphaFoldDB" id="A0A7Y1MQ04"/>
<evidence type="ECO:0000313" key="4">
    <source>
        <dbReference type="Proteomes" id="UP000542111"/>
    </source>
</evidence>
<reference evidence="3 4" key="1">
    <citation type="journal article" date="2020" name="Front. Microbiol.">
        <title>Genetic Organization of the aprX-lipA2 Operon Affects the Proteolytic Potential of Pseudomonas Species in Milk.</title>
        <authorList>
            <person name="Maier C."/>
            <person name="Huptas C."/>
            <person name="von Neubeck M."/>
            <person name="Scherer S."/>
            <person name="Wenning M."/>
            <person name="Lucking G."/>
        </authorList>
    </citation>
    <scope>NUCLEOTIDE SEQUENCE [LARGE SCALE GENOMIC DNA]</scope>
    <source>
        <strain evidence="3 4">G4779</strain>
    </source>
</reference>
<feature type="compositionally biased region" description="Polar residues" evidence="1">
    <location>
        <begin position="1"/>
        <end position="10"/>
    </location>
</feature>
<feature type="domain" description="Peptidase metallopeptidase" evidence="2">
    <location>
        <begin position="32"/>
        <end position="160"/>
    </location>
</feature>
<name>A0A7Y1MQ04_9PSED</name>
<comment type="caution">
    <text evidence="3">The sequence shown here is derived from an EMBL/GenBank/DDBJ whole genome shotgun (WGS) entry which is preliminary data.</text>
</comment>
<dbReference type="PANTHER" id="PTHR10127">
    <property type="entry name" value="DISCOIDIN, CUB, EGF, LAMININ , AND ZINC METALLOPROTEASE DOMAIN CONTAINING"/>
    <property type="match status" value="1"/>
</dbReference>
<dbReference type="EMBL" id="JAAQYP010000018">
    <property type="protein sequence ID" value="NNA96174.1"/>
    <property type="molecule type" value="Genomic_DNA"/>
</dbReference>
<proteinExistence type="predicted"/>
<feature type="region of interest" description="Disordered" evidence="1">
    <location>
        <begin position="1"/>
        <end position="25"/>
    </location>
</feature>
<dbReference type="Gene3D" id="3.40.390.10">
    <property type="entry name" value="Collagenase (Catalytic Domain)"/>
    <property type="match status" value="1"/>
</dbReference>